<comment type="catalytic activity">
    <reaction evidence="1 8">
        <text>Endonucleolytic cleavage to 5'-phosphomonoester.</text>
        <dbReference type="EC" id="3.1.26.3"/>
    </reaction>
</comment>
<dbReference type="PROSITE" id="PS00517">
    <property type="entry name" value="RNASE_3_1"/>
    <property type="match status" value="1"/>
</dbReference>
<evidence type="ECO:0000256" key="7">
    <source>
        <dbReference type="ARBA" id="ARBA00022884"/>
    </source>
</evidence>
<dbReference type="GO" id="GO:0006397">
    <property type="term" value="P:mRNA processing"/>
    <property type="evidence" value="ECO:0007669"/>
    <property type="project" value="UniProtKB-UniRule"/>
</dbReference>
<gene>
    <name evidence="8 11" type="primary">rnc</name>
    <name evidence="11" type="ORF">EAH84_05955</name>
</gene>
<keyword evidence="4 8" id="KW-0540">Nuclease</keyword>
<evidence type="ECO:0000256" key="5">
    <source>
        <dbReference type="ARBA" id="ARBA00022759"/>
    </source>
</evidence>
<dbReference type="Pfam" id="PF14622">
    <property type="entry name" value="Ribonucleas_3_3"/>
    <property type="match status" value="1"/>
</dbReference>
<evidence type="ECO:0000256" key="3">
    <source>
        <dbReference type="ARBA" id="ARBA00022664"/>
    </source>
</evidence>
<keyword evidence="5 8" id="KW-0255">Endonuclease</keyword>
<dbReference type="InterPro" id="IPR036389">
    <property type="entry name" value="RNase_III_sf"/>
</dbReference>
<dbReference type="SUPFAM" id="SSF69065">
    <property type="entry name" value="RNase III domain-like"/>
    <property type="match status" value="1"/>
</dbReference>
<dbReference type="PROSITE" id="PS50142">
    <property type="entry name" value="RNASE_3_2"/>
    <property type="match status" value="1"/>
</dbReference>
<keyword evidence="8" id="KW-0479">Metal-binding</keyword>
<comment type="similarity">
    <text evidence="2">Belongs to the ribonuclease III family.</text>
</comment>
<evidence type="ECO:0000313" key="12">
    <source>
        <dbReference type="Proteomes" id="UP000318413"/>
    </source>
</evidence>
<reference evidence="11 12" key="1">
    <citation type="journal article" date="2019" name="Environ. Microbiol.">
        <title>Species interactions and distinct microbial communities in high Arctic permafrost affected cryosols are associated with the CH4 and CO2 gas fluxes.</title>
        <authorList>
            <person name="Altshuler I."/>
            <person name="Hamel J."/>
            <person name="Turney S."/>
            <person name="Magnuson E."/>
            <person name="Levesque R."/>
            <person name="Greer C."/>
            <person name="Whyte L.G."/>
        </authorList>
    </citation>
    <scope>NUCLEOTIDE SEQUENCE [LARGE SCALE GENOMIC DNA]</scope>
    <source>
        <strain evidence="11 12">S5.1</strain>
    </source>
</reference>
<keyword evidence="8" id="KW-0460">Magnesium</keyword>
<keyword evidence="12" id="KW-1185">Reference proteome</keyword>
<keyword evidence="6 8" id="KW-0378">Hydrolase</keyword>
<evidence type="ECO:0000313" key="11">
    <source>
        <dbReference type="EMBL" id="TPG13717.1"/>
    </source>
</evidence>
<protein>
    <recommendedName>
        <fullName evidence="8">Ribonuclease 3</fullName>
        <ecNumber evidence="8">3.1.26.3</ecNumber>
    </recommendedName>
    <alternativeName>
        <fullName evidence="8">Ribonuclease III</fullName>
        <shortName evidence="8">RNase III</shortName>
    </alternativeName>
</protein>
<feature type="active site" evidence="8">
    <location>
        <position position="137"/>
    </location>
</feature>
<keyword evidence="3 8" id="KW-0507">mRNA processing</keyword>
<feature type="binding site" evidence="8">
    <location>
        <position position="134"/>
    </location>
    <ligand>
        <name>Mg(2+)</name>
        <dbReference type="ChEBI" id="CHEBI:18420"/>
    </ligand>
</feature>
<dbReference type="Pfam" id="PF00035">
    <property type="entry name" value="dsrm"/>
    <property type="match status" value="1"/>
</dbReference>
<dbReference type="NCBIfam" id="TIGR02191">
    <property type="entry name" value="RNaseIII"/>
    <property type="match status" value="1"/>
</dbReference>
<feature type="active site" evidence="8">
    <location>
        <position position="65"/>
    </location>
</feature>
<dbReference type="CDD" id="cd10845">
    <property type="entry name" value="DSRM_RNAse_III_family"/>
    <property type="match status" value="1"/>
</dbReference>
<dbReference type="PROSITE" id="PS50137">
    <property type="entry name" value="DS_RBD"/>
    <property type="match status" value="1"/>
</dbReference>
<dbReference type="GO" id="GO:0010468">
    <property type="term" value="P:regulation of gene expression"/>
    <property type="evidence" value="ECO:0007669"/>
    <property type="project" value="TreeGrafter"/>
</dbReference>
<evidence type="ECO:0000259" key="10">
    <source>
        <dbReference type="PROSITE" id="PS50142"/>
    </source>
</evidence>
<keyword evidence="8" id="KW-0698">rRNA processing</keyword>
<dbReference type="Gene3D" id="1.10.1520.10">
    <property type="entry name" value="Ribonuclease III domain"/>
    <property type="match status" value="1"/>
</dbReference>
<feature type="binding site" evidence="8">
    <location>
        <position position="137"/>
    </location>
    <ligand>
        <name>Mg(2+)</name>
        <dbReference type="ChEBI" id="CHEBI:18420"/>
    </ligand>
</feature>
<dbReference type="EC" id="3.1.26.3" evidence="8"/>
<comment type="caution">
    <text evidence="11">The sequence shown here is derived from an EMBL/GenBank/DDBJ whole genome shotgun (WGS) entry which is preliminary data.</text>
</comment>
<dbReference type="PANTHER" id="PTHR11207">
    <property type="entry name" value="RIBONUCLEASE III"/>
    <property type="match status" value="1"/>
</dbReference>
<dbReference type="GO" id="GO:0006364">
    <property type="term" value="P:rRNA processing"/>
    <property type="evidence" value="ECO:0007669"/>
    <property type="project" value="UniProtKB-UniRule"/>
</dbReference>
<keyword evidence="8" id="KW-0819">tRNA processing</keyword>
<dbReference type="GO" id="GO:0003725">
    <property type="term" value="F:double-stranded RNA binding"/>
    <property type="evidence" value="ECO:0007669"/>
    <property type="project" value="TreeGrafter"/>
</dbReference>
<dbReference type="Proteomes" id="UP000318413">
    <property type="component" value="Unassembled WGS sequence"/>
</dbReference>
<dbReference type="GO" id="GO:0019843">
    <property type="term" value="F:rRNA binding"/>
    <property type="evidence" value="ECO:0007669"/>
    <property type="project" value="UniProtKB-KW"/>
</dbReference>
<dbReference type="GO" id="GO:0008033">
    <property type="term" value="P:tRNA processing"/>
    <property type="evidence" value="ECO:0007669"/>
    <property type="project" value="UniProtKB-KW"/>
</dbReference>
<evidence type="ECO:0000256" key="2">
    <source>
        <dbReference type="ARBA" id="ARBA00010183"/>
    </source>
</evidence>
<evidence type="ECO:0000256" key="8">
    <source>
        <dbReference type="HAMAP-Rule" id="MF_00104"/>
    </source>
</evidence>
<dbReference type="InterPro" id="IPR014720">
    <property type="entry name" value="dsRBD_dom"/>
</dbReference>
<evidence type="ECO:0000256" key="6">
    <source>
        <dbReference type="ARBA" id="ARBA00022801"/>
    </source>
</evidence>
<keyword evidence="8" id="KW-0699">rRNA-binding</keyword>
<dbReference type="RefSeq" id="WP_140869203.1">
    <property type="nucleotide sequence ID" value="NZ_RCZK01000003.1"/>
</dbReference>
<comment type="cofactor">
    <cofactor evidence="8">
        <name>Mg(2+)</name>
        <dbReference type="ChEBI" id="CHEBI:18420"/>
    </cofactor>
</comment>
<sequence>MVEAVDVGERRTPRPDRGGILSEPLDDWLAGLLGRAPADPAPFARALTHGSQGTENYERLEFLGDRVLGLVIAEWLWEVFPHDAEGQLSKRLNALVTGAVCADVAREVGVRDHLRLGKQARDDGAIDSDNVLGDVMEALIGAWYREAGLDAARTLIRTTWGTRVHADAKAPQHPKSQLQEWAAAHNRRAPSYAVADRSGPHHAPRFTITVTVGKDEASATGTNKQEAETAAAAALLAKLGG</sequence>
<dbReference type="SMART" id="SM00535">
    <property type="entry name" value="RIBOc"/>
    <property type="match status" value="1"/>
</dbReference>
<comment type="subcellular location">
    <subcellularLocation>
        <location evidence="8">Cytoplasm</location>
    </subcellularLocation>
</comment>
<dbReference type="AlphaFoldDB" id="A0A502CKG4"/>
<proteinExistence type="inferred from homology"/>
<feature type="binding site" evidence="8">
    <location>
        <position position="61"/>
    </location>
    <ligand>
        <name>Mg(2+)</name>
        <dbReference type="ChEBI" id="CHEBI:18420"/>
    </ligand>
</feature>
<evidence type="ECO:0000256" key="1">
    <source>
        <dbReference type="ARBA" id="ARBA00000109"/>
    </source>
</evidence>
<dbReference type="Gene3D" id="3.30.160.20">
    <property type="match status" value="1"/>
</dbReference>
<accession>A0A502CKG4</accession>
<keyword evidence="7 8" id="KW-0694">RNA-binding</keyword>
<comment type="subunit">
    <text evidence="8">Homodimer.</text>
</comment>
<keyword evidence="8" id="KW-0963">Cytoplasm</keyword>
<dbReference type="PANTHER" id="PTHR11207:SF0">
    <property type="entry name" value="RIBONUCLEASE 3"/>
    <property type="match status" value="1"/>
</dbReference>
<dbReference type="SMART" id="SM00358">
    <property type="entry name" value="DSRM"/>
    <property type="match status" value="1"/>
</dbReference>
<dbReference type="InterPro" id="IPR000999">
    <property type="entry name" value="RNase_III_dom"/>
</dbReference>
<dbReference type="CDD" id="cd00593">
    <property type="entry name" value="RIBOc"/>
    <property type="match status" value="1"/>
</dbReference>
<feature type="domain" description="RNase III" evidence="10">
    <location>
        <begin position="43"/>
        <end position="148"/>
    </location>
</feature>
<dbReference type="InterPro" id="IPR011907">
    <property type="entry name" value="RNase_III"/>
</dbReference>
<comment type="function">
    <text evidence="8">Digests double-stranded RNA. Involved in the processing of primary rRNA transcript to yield the immediate precursors to the large and small rRNAs (23S and 16S). Processes some mRNAs, and tRNAs when they are encoded in the rRNA operon. Processes pre-crRNA and tracrRNA of type II CRISPR loci if present in the organism.</text>
</comment>
<dbReference type="EMBL" id="RCZK01000003">
    <property type="protein sequence ID" value="TPG13717.1"/>
    <property type="molecule type" value="Genomic_DNA"/>
</dbReference>
<feature type="domain" description="DRBM" evidence="9">
    <location>
        <begin position="173"/>
        <end position="241"/>
    </location>
</feature>
<evidence type="ECO:0000256" key="4">
    <source>
        <dbReference type="ARBA" id="ARBA00022722"/>
    </source>
</evidence>
<organism evidence="11 12">
    <name type="scientific">Sphingomonas oligophenolica</name>
    <dbReference type="NCBI Taxonomy" id="301154"/>
    <lineage>
        <taxon>Bacteria</taxon>
        <taxon>Pseudomonadati</taxon>
        <taxon>Pseudomonadota</taxon>
        <taxon>Alphaproteobacteria</taxon>
        <taxon>Sphingomonadales</taxon>
        <taxon>Sphingomonadaceae</taxon>
        <taxon>Sphingomonas</taxon>
    </lineage>
</organism>
<evidence type="ECO:0000259" key="9">
    <source>
        <dbReference type="PROSITE" id="PS50137"/>
    </source>
</evidence>
<dbReference type="GO" id="GO:0046872">
    <property type="term" value="F:metal ion binding"/>
    <property type="evidence" value="ECO:0007669"/>
    <property type="project" value="UniProtKB-KW"/>
</dbReference>
<dbReference type="SUPFAM" id="SSF54768">
    <property type="entry name" value="dsRNA-binding domain-like"/>
    <property type="match status" value="1"/>
</dbReference>
<name>A0A502CKG4_9SPHN</name>
<dbReference type="GO" id="GO:0005737">
    <property type="term" value="C:cytoplasm"/>
    <property type="evidence" value="ECO:0007669"/>
    <property type="project" value="UniProtKB-SubCell"/>
</dbReference>
<dbReference type="OrthoDB" id="9805026at2"/>
<dbReference type="HAMAP" id="MF_00104">
    <property type="entry name" value="RNase_III"/>
    <property type="match status" value="1"/>
</dbReference>
<dbReference type="GO" id="GO:0004525">
    <property type="term" value="F:ribonuclease III activity"/>
    <property type="evidence" value="ECO:0007669"/>
    <property type="project" value="UniProtKB-UniRule"/>
</dbReference>